<name>A0A3L5TTD5_MYTGA</name>
<feature type="non-terminal residue" evidence="1">
    <location>
        <position position="341"/>
    </location>
</feature>
<gene>
    <name evidence="1" type="ORF">AM593_08702</name>
</gene>
<proteinExistence type="predicted"/>
<comment type="caution">
    <text evidence="1">The sequence shown here is derived from an EMBL/GenBank/DDBJ whole genome shotgun (WGS) entry which is preliminary data.</text>
</comment>
<keyword evidence="2" id="KW-1185">Reference proteome</keyword>
<evidence type="ECO:0000313" key="2">
    <source>
        <dbReference type="Proteomes" id="UP000266721"/>
    </source>
</evidence>
<organism evidence="1 2">
    <name type="scientific">Mytilus galloprovincialis</name>
    <name type="common">Mediterranean mussel</name>
    <dbReference type="NCBI Taxonomy" id="29158"/>
    <lineage>
        <taxon>Eukaryota</taxon>
        <taxon>Metazoa</taxon>
        <taxon>Spiralia</taxon>
        <taxon>Lophotrochozoa</taxon>
        <taxon>Mollusca</taxon>
        <taxon>Bivalvia</taxon>
        <taxon>Autobranchia</taxon>
        <taxon>Pteriomorphia</taxon>
        <taxon>Mytilida</taxon>
        <taxon>Mytiloidea</taxon>
        <taxon>Mytilidae</taxon>
        <taxon>Mytilinae</taxon>
        <taxon>Mytilus</taxon>
    </lineage>
</organism>
<dbReference type="Proteomes" id="UP000266721">
    <property type="component" value="Unassembled WGS sequence"/>
</dbReference>
<protein>
    <submittedName>
        <fullName evidence="1">Uncharacterized protein</fullName>
    </submittedName>
</protein>
<evidence type="ECO:0000313" key="1">
    <source>
        <dbReference type="EMBL" id="OPL33186.1"/>
    </source>
</evidence>
<feature type="non-terminal residue" evidence="1">
    <location>
        <position position="1"/>
    </location>
</feature>
<accession>A0A3L5TTD5</accession>
<reference evidence="1 2" key="1">
    <citation type="journal article" date="2016" name="PLoS ONE">
        <title>A First Insight into the Genome of the Filter-Feeder Mussel Mytilus galloprovincialis.</title>
        <authorList>
            <person name="Murgarella M."/>
            <person name="Puiu D."/>
            <person name="Novoa B."/>
            <person name="Figueras A."/>
            <person name="Posada D."/>
            <person name="Canchaya C."/>
        </authorList>
    </citation>
    <scope>NUCLEOTIDE SEQUENCE [LARGE SCALE GENOMIC DNA]</scope>
    <source>
        <tissue evidence="1">Muscle</tissue>
    </source>
</reference>
<dbReference type="AlphaFoldDB" id="A0A3L5TTD5"/>
<sequence>MSYYSVLPSPYILKLPVTWIDLSINWLTNERMHAVHRTTKVGQTELNENKTQINKKIYNKHNISMDYWTQSVKPCETINFIDNWKRSAANDKIDNTFLCDWMLEEGWYRIYSTAGDRMPTECLIGGYRCGTAYPIYLSRKGVPTGEDIFPAKGEIVNRTAYEVYDYLCANAEYPIRIKNCTSYLVYYLRPTIGCNTAYCFGTELPCPIGQSSKTGFSPGCSEVYPTITLTSTIAVDMHVAIVLRNSERYIDKSPKFLCGAIEAKEEYAFDIKFYINNFIITGAQYINVSFSDIGNAVLLQEHWEGKFKPNMIVKCSVQARYKDRGVPGVKFFSEDYFAGIK</sequence>
<dbReference type="EMBL" id="KV584396">
    <property type="protein sequence ID" value="OPL33186.1"/>
    <property type="molecule type" value="Genomic_DNA"/>
</dbReference>